<dbReference type="NCBIfam" id="TIGR00313">
    <property type="entry name" value="cobQ"/>
    <property type="match status" value="1"/>
</dbReference>
<proteinExistence type="inferred from homology"/>
<dbReference type="InterPro" id="IPR027417">
    <property type="entry name" value="P-loop_NTPase"/>
</dbReference>
<dbReference type="PROSITE" id="PS51274">
    <property type="entry name" value="GATASE_COBBQ"/>
    <property type="match status" value="1"/>
</dbReference>
<dbReference type="InterPro" id="IPR002586">
    <property type="entry name" value="CobQ/CobB/MinD/ParA_Nub-bd_dom"/>
</dbReference>
<dbReference type="GO" id="GO:0015420">
    <property type="term" value="F:ABC-type vitamin B12 transporter activity"/>
    <property type="evidence" value="ECO:0007669"/>
    <property type="project" value="UniProtKB-UniRule"/>
</dbReference>
<dbReference type="PANTHER" id="PTHR21343:SF1">
    <property type="entry name" value="COBYRIC ACID SYNTHASE"/>
    <property type="match status" value="1"/>
</dbReference>
<dbReference type="InterPro" id="IPR047045">
    <property type="entry name" value="CobQ_N"/>
</dbReference>
<keyword evidence="11" id="KW-1185">Reference proteome</keyword>
<dbReference type="Proteomes" id="UP000510822">
    <property type="component" value="Chromosome"/>
</dbReference>
<evidence type="ECO:0000313" key="10">
    <source>
        <dbReference type="EMBL" id="QLI83149.1"/>
    </source>
</evidence>
<evidence type="ECO:0000259" key="8">
    <source>
        <dbReference type="Pfam" id="PF01656"/>
    </source>
</evidence>
<comment type="similarity">
    <text evidence="2 7">Belongs to the CobB/CobQ family. CobQ subfamily.</text>
</comment>
<evidence type="ECO:0000256" key="1">
    <source>
        <dbReference type="ARBA" id="ARBA00004953"/>
    </source>
</evidence>
<evidence type="ECO:0000256" key="5">
    <source>
        <dbReference type="ARBA" id="ARBA00022962"/>
    </source>
</evidence>
<evidence type="ECO:0000256" key="2">
    <source>
        <dbReference type="ARBA" id="ARBA00006205"/>
    </source>
</evidence>
<comment type="function">
    <text evidence="6 7">Catalyzes amidations at positions B, D, E, and G on adenosylcobyrinic A,C-diamide. NH(2) groups are provided by glutamine, and one molecule of ATP is hydrogenolyzed for each amidation.</text>
</comment>
<dbReference type="NCBIfam" id="NF001989">
    <property type="entry name" value="PRK00784.1"/>
    <property type="match status" value="1"/>
</dbReference>
<keyword evidence="4 7" id="KW-0169">Cobalamin biosynthesis</keyword>
<dbReference type="Pfam" id="PF01656">
    <property type="entry name" value="CbiA"/>
    <property type="match status" value="1"/>
</dbReference>
<reference evidence="10 11" key="1">
    <citation type="journal article" date="2016" name="Int. J. Syst. Evol. Microbiol.">
        <title>Chitinibacter fontanus sp. nov., isolated from a spring.</title>
        <authorList>
            <person name="Sheu S.Y."/>
            <person name="Li Y.S."/>
            <person name="Young C.C."/>
            <person name="Chen W.M."/>
        </authorList>
    </citation>
    <scope>NUCLEOTIDE SEQUENCE [LARGE SCALE GENOMIC DNA]</scope>
    <source>
        <strain evidence="10 11">STM-7</strain>
    </source>
</reference>
<accession>A0A7D5ZK31</accession>
<dbReference type="InterPro" id="IPR004459">
    <property type="entry name" value="CobQ_synth"/>
</dbReference>
<dbReference type="InterPro" id="IPR029062">
    <property type="entry name" value="Class_I_gatase-like"/>
</dbReference>
<keyword evidence="5 7" id="KW-0315">Glutamine amidotransferase</keyword>
<dbReference type="Gene3D" id="3.40.50.880">
    <property type="match status" value="1"/>
</dbReference>
<dbReference type="EMBL" id="CP058952">
    <property type="protein sequence ID" value="QLI83149.1"/>
    <property type="molecule type" value="Genomic_DNA"/>
</dbReference>
<evidence type="ECO:0000256" key="4">
    <source>
        <dbReference type="ARBA" id="ARBA00022573"/>
    </source>
</evidence>
<comment type="pathway">
    <text evidence="1 7">Cofactor biosynthesis; adenosylcobalamin biosynthesis.</text>
</comment>
<gene>
    <name evidence="7" type="primary">cobQ</name>
    <name evidence="10" type="ORF">HZU75_01995</name>
</gene>
<dbReference type="InterPro" id="IPR033949">
    <property type="entry name" value="CobQ_GATase1"/>
</dbReference>
<evidence type="ECO:0000256" key="6">
    <source>
        <dbReference type="ARBA" id="ARBA00025166"/>
    </source>
</evidence>
<feature type="active site" description="Nucleophile" evidence="7">
    <location>
        <position position="324"/>
    </location>
</feature>
<dbReference type="GO" id="GO:0009236">
    <property type="term" value="P:cobalamin biosynthetic process"/>
    <property type="evidence" value="ECO:0007669"/>
    <property type="project" value="UniProtKB-UniRule"/>
</dbReference>
<dbReference type="PANTHER" id="PTHR21343">
    <property type="entry name" value="DETHIOBIOTIN SYNTHETASE"/>
    <property type="match status" value="1"/>
</dbReference>
<feature type="active site" evidence="7">
    <location>
        <position position="425"/>
    </location>
</feature>
<evidence type="ECO:0000313" key="11">
    <source>
        <dbReference type="Proteomes" id="UP000510822"/>
    </source>
</evidence>
<dbReference type="KEGG" id="cfon:HZU75_01995"/>
<dbReference type="Pfam" id="PF07685">
    <property type="entry name" value="GATase_3"/>
    <property type="match status" value="1"/>
</dbReference>
<dbReference type="SUPFAM" id="SSF52317">
    <property type="entry name" value="Class I glutamine amidotransferase-like"/>
    <property type="match status" value="1"/>
</dbReference>
<dbReference type="HAMAP" id="MF_00028">
    <property type="entry name" value="CobQ"/>
    <property type="match status" value="1"/>
</dbReference>
<feature type="domain" description="CobB/CobQ-like glutamine amidotransferase" evidence="9">
    <location>
        <begin position="245"/>
        <end position="432"/>
    </location>
</feature>
<evidence type="ECO:0000256" key="7">
    <source>
        <dbReference type="HAMAP-Rule" id="MF_00028"/>
    </source>
</evidence>
<name>A0A7D5ZK31_9NEIS</name>
<organism evidence="10 11">
    <name type="scientific">Chitinibacter fontanus</name>
    <dbReference type="NCBI Taxonomy" id="1737446"/>
    <lineage>
        <taxon>Bacteria</taxon>
        <taxon>Pseudomonadati</taxon>
        <taxon>Pseudomonadota</taxon>
        <taxon>Betaproteobacteria</taxon>
        <taxon>Neisseriales</taxon>
        <taxon>Chitinibacteraceae</taxon>
        <taxon>Chitinibacter</taxon>
    </lineage>
</organism>
<sequence>MIQGCTSDAGKSTLTAALCRLLVRRGVKVAPFKPQNMALNSAVTEDGGEIGRAQAVQAVACGLAAHTDMNPVLLKPSSDCRAQVIIQGKSIGNLDAVDYHEYKSTAKRAVFESWGRLASQYDCVIVEGAGSPAEVNLRQGDIANMGFAEEADCPVWLVADIDRGGVFAHFVGTLACLSESEQKRIKGFIINRFRGDISLLQPGCDWLEAKTGKPVLAVVPYLHGLEIAAEDALPRTVANEQGEFRIVIATLPHISNHTDFDPLRRLPNARCEFANPNLPLPDCDLLIIPGSKNTLGDLAHLRAQGWDTQIARHLRYGGKVIGVCGGMQILGETIADPQGIESDAKFSMGLGYIPIETVLQAEKQLVNVQGRLLHDGAALEGYEIHLGQSQLLPHGVNWQSLCVLENGREEGWISPDGQIMATYLHGIFDENAALQSILTWAGCLQPELSLPDASALLEQEIDRLADALEAALDWGRVAQAGLQLLVTGAIK</sequence>
<dbReference type="Gene3D" id="3.40.50.300">
    <property type="entry name" value="P-loop containing nucleotide triphosphate hydrolases"/>
    <property type="match status" value="1"/>
</dbReference>
<protein>
    <recommendedName>
        <fullName evidence="3 7">Cobyric acid synthase</fullName>
    </recommendedName>
</protein>
<evidence type="ECO:0000256" key="3">
    <source>
        <dbReference type="ARBA" id="ARBA00019833"/>
    </source>
</evidence>
<dbReference type="UniPathway" id="UPA00148"/>
<dbReference type="CDD" id="cd05389">
    <property type="entry name" value="CobQ_N"/>
    <property type="match status" value="1"/>
</dbReference>
<dbReference type="CDD" id="cd01750">
    <property type="entry name" value="GATase1_CobQ"/>
    <property type="match status" value="1"/>
</dbReference>
<dbReference type="AlphaFoldDB" id="A0A7D5ZK31"/>
<evidence type="ECO:0000259" key="9">
    <source>
        <dbReference type="Pfam" id="PF07685"/>
    </source>
</evidence>
<dbReference type="SUPFAM" id="SSF52540">
    <property type="entry name" value="P-loop containing nucleoside triphosphate hydrolases"/>
    <property type="match status" value="1"/>
</dbReference>
<feature type="domain" description="CobQ/CobB/MinD/ParA nucleotide binding" evidence="8">
    <location>
        <begin position="1"/>
        <end position="230"/>
    </location>
</feature>
<dbReference type="InterPro" id="IPR011698">
    <property type="entry name" value="GATase_3"/>
</dbReference>
<dbReference type="GO" id="GO:0003824">
    <property type="term" value="F:catalytic activity"/>
    <property type="evidence" value="ECO:0007669"/>
    <property type="project" value="InterPro"/>
</dbReference>